<dbReference type="Gene3D" id="3.20.20.70">
    <property type="entry name" value="Aldolase class I"/>
    <property type="match status" value="1"/>
</dbReference>
<gene>
    <name evidence="1" type="ORF">FRX31_023779</name>
</gene>
<organism evidence="1 2">
    <name type="scientific">Thalictrum thalictroides</name>
    <name type="common">Rue-anemone</name>
    <name type="synonym">Anemone thalictroides</name>
    <dbReference type="NCBI Taxonomy" id="46969"/>
    <lineage>
        <taxon>Eukaryota</taxon>
        <taxon>Viridiplantae</taxon>
        <taxon>Streptophyta</taxon>
        <taxon>Embryophyta</taxon>
        <taxon>Tracheophyta</taxon>
        <taxon>Spermatophyta</taxon>
        <taxon>Magnoliopsida</taxon>
        <taxon>Ranunculales</taxon>
        <taxon>Ranunculaceae</taxon>
        <taxon>Thalictroideae</taxon>
        <taxon>Thalictrum</taxon>
    </lineage>
</organism>
<evidence type="ECO:0000313" key="1">
    <source>
        <dbReference type="EMBL" id="KAF5186634.1"/>
    </source>
</evidence>
<dbReference type="AlphaFoldDB" id="A0A7J6VNG5"/>
<accession>A0A7J6VNG5</accession>
<dbReference type="InterPro" id="IPR013785">
    <property type="entry name" value="Aldolase_TIM"/>
</dbReference>
<name>A0A7J6VNG5_THATH</name>
<comment type="caution">
    <text evidence="1">The sequence shown here is derived from an EMBL/GenBank/DDBJ whole genome shotgun (WGS) entry which is preliminary data.</text>
</comment>
<evidence type="ECO:0000313" key="2">
    <source>
        <dbReference type="Proteomes" id="UP000554482"/>
    </source>
</evidence>
<dbReference type="OrthoDB" id="2013945at2759"/>
<sequence>MMTSLNNLKSMRELRVERKPNDYWIYERMVILLAKINKMNCIFYYRLGSPQSFCVPGMDQGLKILEKVKLAFDIPIVTDVHKSNQVILLCFFFMQFTYNEYRLISKVLDNAHFF</sequence>
<keyword evidence="2" id="KW-1185">Reference proteome</keyword>
<dbReference type="EMBL" id="JABWDY010029017">
    <property type="protein sequence ID" value="KAF5186634.1"/>
    <property type="molecule type" value="Genomic_DNA"/>
</dbReference>
<dbReference type="SUPFAM" id="SSF51569">
    <property type="entry name" value="Aldolase"/>
    <property type="match status" value="1"/>
</dbReference>
<protein>
    <submittedName>
        <fullName evidence="1">Uncharacterized protein</fullName>
    </submittedName>
</protein>
<dbReference type="Proteomes" id="UP000554482">
    <property type="component" value="Unassembled WGS sequence"/>
</dbReference>
<reference evidence="1 2" key="1">
    <citation type="submission" date="2020-06" db="EMBL/GenBank/DDBJ databases">
        <title>Transcriptomic and genomic resources for Thalictrum thalictroides and T. hernandezii: Facilitating candidate gene discovery in an emerging model plant lineage.</title>
        <authorList>
            <person name="Arias T."/>
            <person name="Riano-Pachon D.M."/>
            <person name="Di Stilio V.S."/>
        </authorList>
    </citation>
    <scope>NUCLEOTIDE SEQUENCE [LARGE SCALE GENOMIC DNA]</scope>
    <source>
        <strain evidence="2">cv. WT478/WT964</strain>
        <tissue evidence="1">Leaves</tissue>
    </source>
</reference>
<proteinExistence type="predicted"/>